<evidence type="ECO:0000313" key="5">
    <source>
        <dbReference type="EMBL" id="KRN50513.1"/>
    </source>
</evidence>
<proteinExistence type="predicted"/>
<evidence type="ECO:0000259" key="4">
    <source>
        <dbReference type="SMART" id="SM00079"/>
    </source>
</evidence>
<dbReference type="Proteomes" id="UP000051841">
    <property type="component" value="Unassembled WGS sequence"/>
</dbReference>
<feature type="chain" id="PRO_5006417683" evidence="2">
    <location>
        <begin position="19"/>
        <end position="248"/>
    </location>
</feature>
<protein>
    <submittedName>
        <fullName evidence="5">Glutamine-binding protein glutamine transport system permease</fullName>
    </submittedName>
</protein>
<dbReference type="Pfam" id="PF00497">
    <property type="entry name" value="SBP_bac_3"/>
    <property type="match status" value="1"/>
</dbReference>
<keyword evidence="6" id="KW-1185">Reference proteome</keyword>
<dbReference type="PANTHER" id="PTHR35936:SF38">
    <property type="entry name" value="GLUTAMINE-BINDING PERIPLASMIC PROTEIN"/>
    <property type="match status" value="1"/>
</dbReference>
<keyword evidence="1 2" id="KW-0732">Signal</keyword>
<dbReference type="PATRIC" id="fig|1410657.5.peg.2071"/>
<dbReference type="PANTHER" id="PTHR35936">
    <property type="entry name" value="MEMBRANE-BOUND LYTIC MUREIN TRANSGLYCOSYLASE F"/>
    <property type="match status" value="1"/>
</dbReference>
<dbReference type="EMBL" id="JQBL01000008">
    <property type="protein sequence ID" value="KRN50513.1"/>
    <property type="molecule type" value="Genomic_DNA"/>
</dbReference>
<dbReference type="SMART" id="SM00079">
    <property type="entry name" value="PBPe"/>
    <property type="match status" value="1"/>
</dbReference>
<feature type="signal peptide" evidence="2">
    <location>
        <begin position="1"/>
        <end position="18"/>
    </location>
</feature>
<organism evidence="5 6">
    <name type="scientific">Kandleria vitulina DSM 20405</name>
    <dbReference type="NCBI Taxonomy" id="1410657"/>
    <lineage>
        <taxon>Bacteria</taxon>
        <taxon>Bacillati</taxon>
        <taxon>Bacillota</taxon>
        <taxon>Erysipelotrichia</taxon>
        <taxon>Erysipelotrichales</taxon>
        <taxon>Coprobacillaceae</taxon>
        <taxon>Kandleria</taxon>
    </lineage>
</organism>
<dbReference type="PROSITE" id="PS51257">
    <property type="entry name" value="PROKAR_LIPOPROTEIN"/>
    <property type="match status" value="1"/>
</dbReference>
<dbReference type="InterPro" id="IPR001638">
    <property type="entry name" value="Solute-binding_3/MltF_N"/>
</dbReference>
<dbReference type="SUPFAM" id="SSF53850">
    <property type="entry name" value="Periplasmic binding protein-like II"/>
    <property type="match status" value="1"/>
</dbReference>
<dbReference type="Gene3D" id="3.40.190.10">
    <property type="entry name" value="Periplasmic binding protein-like II"/>
    <property type="match status" value="2"/>
</dbReference>
<dbReference type="GO" id="GO:0016020">
    <property type="term" value="C:membrane"/>
    <property type="evidence" value="ECO:0007669"/>
    <property type="project" value="InterPro"/>
</dbReference>
<reference evidence="5 6" key="1">
    <citation type="journal article" date="2015" name="Genome Announc.">
        <title>Expanding the biotechnology potential of lactobacilli through comparative genomics of 213 strains and associated genera.</title>
        <authorList>
            <person name="Sun Z."/>
            <person name="Harris H.M."/>
            <person name="McCann A."/>
            <person name="Guo C."/>
            <person name="Argimon S."/>
            <person name="Zhang W."/>
            <person name="Yang X."/>
            <person name="Jeffery I.B."/>
            <person name="Cooney J.C."/>
            <person name="Kagawa T.F."/>
            <person name="Liu W."/>
            <person name="Song Y."/>
            <person name="Salvetti E."/>
            <person name="Wrobel A."/>
            <person name="Rasinkangas P."/>
            <person name="Parkhill J."/>
            <person name="Rea M.C."/>
            <person name="O'Sullivan O."/>
            <person name="Ritari J."/>
            <person name="Douillard F.P."/>
            <person name="Paul Ross R."/>
            <person name="Yang R."/>
            <person name="Briner A.E."/>
            <person name="Felis G.E."/>
            <person name="de Vos W.M."/>
            <person name="Barrangou R."/>
            <person name="Klaenhammer T.R."/>
            <person name="Caufield P.W."/>
            <person name="Cui Y."/>
            <person name="Zhang H."/>
            <person name="O'Toole P.W."/>
        </authorList>
    </citation>
    <scope>NUCLEOTIDE SEQUENCE [LARGE SCALE GENOMIC DNA]</scope>
    <source>
        <strain evidence="5 6">DSM 20405</strain>
    </source>
</reference>
<evidence type="ECO:0000313" key="6">
    <source>
        <dbReference type="Proteomes" id="UP000051841"/>
    </source>
</evidence>
<dbReference type="GO" id="GO:0015276">
    <property type="term" value="F:ligand-gated monoatomic ion channel activity"/>
    <property type="evidence" value="ECO:0007669"/>
    <property type="project" value="InterPro"/>
</dbReference>
<dbReference type="SMART" id="SM00062">
    <property type="entry name" value="PBPb"/>
    <property type="match status" value="1"/>
</dbReference>
<name>A0A0R2HBY1_9FIRM</name>
<sequence length="248" mass="27197">MKKLFKALLACACVFSLAACGQKKDSNKFIIATDTAFVPFEWKDGKGKLTGIDIDLMNAIAKNQGFTVEWKSIGFDASMTAVEAGEADGMIAGMTINDSRKKKYDFSDPYYTSSVSMATAKGSGIKSYNDLKGKTVVAKTSTSGFEFANANKKKYGYKLEVVEESSIMYQKVKNGDAVALFEDTPVIKYNIASKQVNFELPTGTEGKFNYGFAVYKGSNKELLKKFNAGLKALKENGEYDKILKKYLG</sequence>
<dbReference type="RefSeq" id="WP_029071588.1">
    <property type="nucleotide sequence ID" value="NZ_JNKN01000008.1"/>
</dbReference>
<dbReference type="InterPro" id="IPR001320">
    <property type="entry name" value="Iontro_rcpt_C"/>
</dbReference>
<comment type="caution">
    <text evidence="5">The sequence shown here is derived from an EMBL/GenBank/DDBJ whole genome shotgun (WGS) entry which is preliminary data.</text>
</comment>
<evidence type="ECO:0000256" key="2">
    <source>
        <dbReference type="SAM" id="SignalP"/>
    </source>
</evidence>
<accession>A0A0R2HBY1</accession>
<evidence type="ECO:0000259" key="3">
    <source>
        <dbReference type="SMART" id="SM00062"/>
    </source>
</evidence>
<feature type="domain" description="Ionotropic glutamate receptor C-terminal" evidence="4">
    <location>
        <begin position="28"/>
        <end position="245"/>
    </location>
</feature>
<feature type="domain" description="Solute-binding protein family 3/N-terminal" evidence="3">
    <location>
        <begin position="28"/>
        <end position="248"/>
    </location>
</feature>
<dbReference type="AlphaFoldDB" id="A0A0R2HBY1"/>
<evidence type="ECO:0000256" key="1">
    <source>
        <dbReference type="ARBA" id="ARBA00022729"/>
    </source>
</evidence>
<gene>
    <name evidence="5" type="ORF">IV49_GL002007</name>
</gene>